<evidence type="ECO:0000259" key="1">
    <source>
        <dbReference type="Pfam" id="PF00425"/>
    </source>
</evidence>
<dbReference type="PRINTS" id="PR00095">
    <property type="entry name" value="ANTSNTHASEI"/>
</dbReference>
<name>A0A318R004_PROMR</name>
<evidence type="ECO:0000313" key="3">
    <source>
        <dbReference type="Proteomes" id="UP000247807"/>
    </source>
</evidence>
<dbReference type="RefSeq" id="WP_158467466.1">
    <property type="nucleotide sequence ID" value="NZ_QJUE01000007.1"/>
</dbReference>
<gene>
    <name evidence="2" type="ORF">DNJ73_09490</name>
</gene>
<dbReference type="InterPro" id="IPR019999">
    <property type="entry name" value="Anth_synth_I-like"/>
</dbReference>
<dbReference type="PANTHER" id="PTHR11236">
    <property type="entry name" value="AMINOBENZOATE/ANTHRANILATE SYNTHASE"/>
    <property type="match status" value="1"/>
</dbReference>
<sequence length="446" mass="50278">MNNIKRILCQWKSPELVAYKLIQEWGDAGFIWLDGDGSDLGRWVTLGINPLEQFCSRGLETSKNDSNPFKILRELPPGHWTGWLSYEAASWTEPQNPWQTSSMATLWIASHDPILKFDLQKRELWLEGKDEKRISIMENFLKSTFHQKLSKAHSETTKQTERKNSIPLESWDWKLTSQEYSERVDEIKEWIAKGDIFQANLTTSCQAPLPESMRPIDVYSKLKKCSPAPFAGVIIGDQMAKGEAIISTSPERFLKALPSGEVETRPIKGTRPRDRDPEKDADWAAELICSPKDHAENVMIVDLLRNDLGRVCQPGSIKVPHLLVLESYSQVHHLTSVVKGRLNTNKTWVDLLEACWPGGSVTGAPKLRACKRLYELEPTARGPYCGSILNINWEGGLDSNILIRSLMIKESSISAHAGCGIVADSDSQKEAEEMNWKLMPLLNALT</sequence>
<dbReference type="Gene3D" id="3.60.120.10">
    <property type="entry name" value="Anthranilate synthase"/>
    <property type="match status" value="1"/>
</dbReference>
<proteinExistence type="predicted"/>
<feature type="domain" description="Chorismate-utilising enzyme C-terminal" evidence="1">
    <location>
        <begin position="177"/>
        <end position="437"/>
    </location>
</feature>
<organism evidence="2 3">
    <name type="scientific">Prochlorococcus marinus XMU1408</name>
    <dbReference type="NCBI Taxonomy" id="2213228"/>
    <lineage>
        <taxon>Bacteria</taxon>
        <taxon>Bacillati</taxon>
        <taxon>Cyanobacteriota</taxon>
        <taxon>Cyanophyceae</taxon>
        <taxon>Synechococcales</taxon>
        <taxon>Prochlorococcaceae</taxon>
        <taxon>Prochlorococcus</taxon>
    </lineage>
</organism>
<dbReference type="GO" id="GO:0046820">
    <property type="term" value="F:4-amino-4-deoxychorismate synthase activity"/>
    <property type="evidence" value="ECO:0007669"/>
    <property type="project" value="TreeGrafter"/>
</dbReference>
<dbReference type="SUPFAM" id="SSF56322">
    <property type="entry name" value="ADC synthase"/>
    <property type="match status" value="1"/>
</dbReference>
<dbReference type="InterPro" id="IPR005801">
    <property type="entry name" value="ADC_synthase"/>
</dbReference>
<dbReference type="PANTHER" id="PTHR11236:SF50">
    <property type="entry name" value="AMINODEOXYCHORISMATE SYNTHASE COMPONENT 1"/>
    <property type="match status" value="1"/>
</dbReference>
<reference evidence="2 3" key="1">
    <citation type="journal article" date="2018" name="Appl. Environ. Microbiol.">
        <title>Genome rearrangement shapes Prochlorococcus ecological adaptation.</title>
        <authorList>
            <person name="Yan W."/>
            <person name="Wei S."/>
            <person name="Wang Q."/>
            <person name="Xiao X."/>
            <person name="Zeng Q."/>
            <person name="Jiao N."/>
            <person name="Zhang R."/>
        </authorList>
    </citation>
    <scope>NUCLEOTIDE SEQUENCE [LARGE SCALE GENOMIC DNA]</scope>
    <source>
        <strain evidence="2 3">XMU1408</strain>
    </source>
</reference>
<dbReference type="OrthoDB" id="9803598at2"/>
<comment type="caution">
    <text evidence="2">The sequence shown here is derived from an EMBL/GenBank/DDBJ whole genome shotgun (WGS) entry which is preliminary data.</text>
</comment>
<dbReference type="GO" id="GO:0000162">
    <property type="term" value="P:L-tryptophan biosynthetic process"/>
    <property type="evidence" value="ECO:0007669"/>
    <property type="project" value="TreeGrafter"/>
</dbReference>
<dbReference type="EMBL" id="QJUE01000007">
    <property type="protein sequence ID" value="PYE00299.1"/>
    <property type="molecule type" value="Genomic_DNA"/>
</dbReference>
<evidence type="ECO:0000313" key="2">
    <source>
        <dbReference type="EMBL" id="PYE00299.1"/>
    </source>
</evidence>
<dbReference type="InterPro" id="IPR015890">
    <property type="entry name" value="Chorismate_C"/>
</dbReference>
<dbReference type="Pfam" id="PF00425">
    <property type="entry name" value="Chorismate_bind"/>
    <property type="match status" value="1"/>
</dbReference>
<dbReference type="Proteomes" id="UP000247807">
    <property type="component" value="Unassembled WGS sequence"/>
</dbReference>
<protein>
    <submittedName>
        <fullName evidence="2">Aminodeoxychorismate synthase component I</fullName>
    </submittedName>
</protein>
<accession>A0A318R004</accession>
<dbReference type="AlphaFoldDB" id="A0A318R004"/>